<protein>
    <submittedName>
        <fullName evidence="1 2">Uncharacterized protein</fullName>
    </submittedName>
</protein>
<reference evidence="1 3" key="2">
    <citation type="journal article" date="2018" name="Plant J.">
        <title>The Physcomitrella patens chromosome-scale assembly reveals moss genome structure and evolution.</title>
        <authorList>
            <person name="Lang D."/>
            <person name="Ullrich K.K."/>
            <person name="Murat F."/>
            <person name="Fuchs J."/>
            <person name="Jenkins J."/>
            <person name="Haas F.B."/>
            <person name="Piednoel M."/>
            <person name="Gundlach H."/>
            <person name="Van Bel M."/>
            <person name="Meyberg R."/>
            <person name="Vives C."/>
            <person name="Morata J."/>
            <person name="Symeonidi A."/>
            <person name="Hiss M."/>
            <person name="Muchero W."/>
            <person name="Kamisugi Y."/>
            <person name="Saleh O."/>
            <person name="Blanc G."/>
            <person name="Decker E.L."/>
            <person name="van Gessel N."/>
            <person name="Grimwood J."/>
            <person name="Hayes R.D."/>
            <person name="Graham S.W."/>
            <person name="Gunter L.E."/>
            <person name="McDaniel S.F."/>
            <person name="Hoernstein S.N.W."/>
            <person name="Larsson A."/>
            <person name="Li F.W."/>
            <person name="Perroud P.F."/>
            <person name="Phillips J."/>
            <person name="Ranjan P."/>
            <person name="Rokshar D.S."/>
            <person name="Rothfels C.J."/>
            <person name="Schneider L."/>
            <person name="Shu S."/>
            <person name="Stevenson D.W."/>
            <person name="Thummler F."/>
            <person name="Tillich M."/>
            <person name="Villarreal Aguilar J.C."/>
            <person name="Widiez T."/>
            <person name="Wong G.K."/>
            <person name="Wymore A."/>
            <person name="Zhang Y."/>
            <person name="Zimmer A.D."/>
            <person name="Quatrano R.S."/>
            <person name="Mayer K.F.X."/>
            <person name="Goodstein D."/>
            <person name="Casacuberta J.M."/>
            <person name="Vandepoele K."/>
            <person name="Reski R."/>
            <person name="Cuming A.C."/>
            <person name="Tuskan G.A."/>
            <person name="Maumus F."/>
            <person name="Salse J."/>
            <person name="Schmutz J."/>
            <person name="Rensing S.A."/>
        </authorList>
    </citation>
    <scope>NUCLEOTIDE SEQUENCE [LARGE SCALE GENOMIC DNA]</scope>
    <source>
        <strain evidence="2 3">cv. Gransden 2004</strain>
    </source>
</reference>
<dbReference type="EMBL" id="ABEU02000024">
    <property type="protein sequence ID" value="PNR28627.1"/>
    <property type="molecule type" value="Genomic_DNA"/>
</dbReference>
<dbReference type="InParanoid" id="A0A2K1IH70"/>
<dbReference type="Proteomes" id="UP000006727">
    <property type="component" value="Chromosome 24"/>
</dbReference>
<sequence>MLYGRKPRLPIVPLGPASTIVEPSDLSAWLDGLLQHREYLRTHAHTNISKAQRWQKEGHDKVTYTREFVIDDTASYRKEKRCEKRETGPGTNPVPFNESMTAVITGLNGNIPKDHVNIKPPVHTNLGRFPNQTGTVKKPLATTAVEKASTRLGSSGYQIAPQVPLGGEEMERENFESCHIAVVSSHMRKKPSQHKNVPCVVLQLPEFLAATQIDIPRQESGDPVKQATQVLSDIAGNNHAIRAEN</sequence>
<organism evidence="1">
    <name type="scientific">Physcomitrium patens</name>
    <name type="common">Spreading-leaved earth moss</name>
    <name type="synonym">Physcomitrella patens</name>
    <dbReference type="NCBI Taxonomy" id="3218"/>
    <lineage>
        <taxon>Eukaryota</taxon>
        <taxon>Viridiplantae</taxon>
        <taxon>Streptophyta</taxon>
        <taxon>Embryophyta</taxon>
        <taxon>Bryophyta</taxon>
        <taxon>Bryophytina</taxon>
        <taxon>Bryopsida</taxon>
        <taxon>Funariidae</taxon>
        <taxon>Funariales</taxon>
        <taxon>Funariaceae</taxon>
        <taxon>Physcomitrium</taxon>
    </lineage>
</organism>
<dbReference type="PaxDb" id="3218-PP1S365_5V6.1"/>
<dbReference type="AlphaFoldDB" id="A0A2K1IH70"/>
<evidence type="ECO:0000313" key="1">
    <source>
        <dbReference type="EMBL" id="PNR28627.1"/>
    </source>
</evidence>
<evidence type="ECO:0000313" key="3">
    <source>
        <dbReference type="Proteomes" id="UP000006727"/>
    </source>
</evidence>
<dbReference type="EnsemblPlants" id="Pp3c24_17910V3.1">
    <property type="protein sequence ID" value="Pp3c24_17910V3.1"/>
    <property type="gene ID" value="Pp3c24_17910"/>
</dbReference>
<name>A0A2K1IH70_PHYPA</name>
<reference evidence="2" key="3">
    <citation type="submission" date="2020-12" db="UniProtKB">
        <authorList>
            <consortium name="EnsemblPlants"/>
        </authorList>
    </citation>
    <scope>IDENTIFICATION</scope>
</reference>
<keyword evidence="3" id="KW-1185">Reference proteome</keyword>
<dbReference type="Gramene" id="Pp3c24_17910V3.1">
    <property type="protein sequence ID" value="Pp3c24_17910V3.1"/>
    <property type="gene ID" value="Pp3c24_17910"/>
</dbReference>
<evidence type="ECO:0000313" key="2">
    <source>
        <dbReference type="EnsemblPlants" id="Pp3c24_17910V3.1"/>
    </source>
</evidence>
<proteinExistence type="predicted"/>
<accession>A0A2K1IH70</accession>
<gene>
    <name evidence="1" type="ORF">PHYPA_029220</name>
</gene>
<reference evidence="1 3" key="1">
    <citation type="journal article" date="2008" name="Science">
        <title>The Physcomitrella genome reveals evolutionary insights into the conquest of land by plants.</title>
        <authorList>
            <person name="Rensing S."/>
            <person name="Lang D."/>
            <person name="Zimmer A."/>
            <person name="Terry A."/>
            <person name="Salamov A."/>
            <person name="Shapiro H."/>
            <person name="Nishiyama T."/>
            <person name="Perroud P.-F."/>
            <person name="Lindquist E."/>
            <person name="Kamisugi Y."/>
            <person name="Tanahashi T."/>
            <person name="Sakakibara K."/>
            <person name="Fujita T."/>
            <person name="Oishi K."/>
            <person name="Shin-I T."/>
            <person name="Kuroki Y."/>
            <person name="Toyoda A."/>
            <person name="Suzuki Y."/>
            <person name="Hashimoto A."/>
            <person name="Yamaguchi K."/>
            <person name="Sugano A."/>
            <person name="Kohara Y."/>
            <person name="Fujiyama A."/>
            <person name="Anterola A."/>
            <person name="Aoki S."/>
            <person name="Ashton N."/>
            <person name="Barbazuk W.B."/>
            <person name="Barker E."/>
            <person name="Bennetzen J."/>
            <person name="Bezanilla M."/>
            <person name="Blankenship R."/>
            <person name="Cho S.H."/>
            <person name="Dutcher S."/>
            <person name="Estelle M."/>
            <person name="Fawcett J.A."/>
            <person name="Gundlach H."/>
            <person name="Hanada K."/>
            <person name="Heyl A."/>
            <person name="Hicks K.A."/>
            <person name="Hugh J."/>
            <person name="Lohr M."/>
            <person name="Mayer K."/>
            <person name="Melkozernov A."/>
            <person name="Murata T."/>
            <person name="Nelson D."/>
            <person name="Pils B."/>
            <person name="Prigge M."/>
            <person name="Reiss B."/>
            <person name="Renner T."/>
            <person name="Rombauts S."/>
            <person name="Rushton P."/>
            <person name="Sanderfoot A."/>
            <person name="Schween G."/>
            <person name="Shiu S.-H."/>
            <person name="Stueber K."/>
            <person name="Theodoulou F.L."/>
            <person name="Tu H."/>
            <person name="Van de Peer Y."/>
            <person name="Verrier P.J."/>
            <person name="Waters E."/>
            <person name="Wood A."/>
            <person name="Yang L."/>
            <person name="Cove D."/>
            <person name="Cuming A."/>
            <person name="Hasebe M."/>
            <person name="Lucas S."/>
            <person name="Mishler D.B."/>
            <person name="Reski R."/>
            <person name="Grigoriev I."/>
            <person name="Quatrano R.S."/>
            <person name="Boore J.L."/>
        </authorList>
    </citation>
    <scope>NUCLEOTIDE SEQUENCE [LARGE SCALE GENOMIC DNA]</scope>
    <source>
        <strain evidence="2 3">cv. Gransden 2004</strain>
    </source>
</reference>